<keyword evidence="2" id="KW-1185">Reference proteome</keyword>
<evidence type="ECO:0000313" key="1">
    <source>
        <dbReference type="EMBL" id="WMV54791.1"/>
    </source>
</evidence>
<gene>
    <name evidence="1" type="ORF">MTR67_048176</name>
</gene>
<sequence length="67" mass="7456">MDLLTKHVIGGGYKAMNVVGANSGISLDDAKFETMYNEEVQFLSNLVGDSCPIYPRPSGNQDWNKRY</sequence>
<dbReference type="Proteomes" id="UP001234989">
    <property type="component" value="Chromosome 11"/>
</dbReference>
<dbReference type="AlphaFoldDB" id="A0AAF0V148"/>
<name>A0AAF0V148_SOLVR</name>
<evidence type="ECO:0000313" key="2">
    <source>
        <dbReference type="Proteomes" id="UP001234989"/>
    </source>
</evidence>
<reference evidence="1" key="1">
    <citation type="submission" date="2023-08" db="EMBL/GenBank/DDBJ databases">
        <title>A de novo genome assembly of Solanum verrucosum Schlechtendal, a Mexican diploid species geographically isolated from the other diploid A-genome species in potato relatives.</title>
        <authorList>
            <person name="Hosaka K."/>
        </authorList>
    </citation>
    <scope>NUCLEOTIDE SEQUENCE</scope>
    <source>
        <tissue evidence="1">Young leaves</tissue>
    </source>
</reference>
<accession>A0AAF0V148</accession>
<organism evidence="1 2">
    <name type="scientific">Solanum verrucosum</name>
    <dbReference type="NCBI Taxonomy" id="315347"/>
    <lineage>
        <taxon>Eukaryota</taxon>
        <taxon>Viridiplantae</taxon>
        <taxon>Streptophyta</taxon>
        <taxon>Embryophyta</taxon>
        <taxon>Tracheophyta</taxon>
        <taxon>Spermatophyta</taxon>
        <taxon>Magnoliopsida</taxon>
        <taxon>eudicotyledons</taxon>
        <taxon>Gunneridae</taxon>
        <taxon>Pentapetalae</taxon>
        <taxon>asterids</taxon>
        <taxon>lamiids</taxon>
        <taxon>Solanales</taxon>
        <taxon>Solanaceae</taxon>
        <taxon>Solanoideae</taxon>
        <taxon>Solaneae</taxon>
        <taxon>Solanum</taxon>
    </lineage>
</organism>
<proteinExistence type="predicted"/>
<protein>
    <submittedName>
        <fullName evidence="1">Uncharacterized protein</fullName>
    </submittedName>
</protein>
<dbReference type="EMBL" id="CP133622">
    <property type="protein sequence ID" value="WMV54791.1"/>
    <property type="molecule type" value="Genomic_DNA"/>
</dbReference>